<comment type="caution">
    <text evidence="1">The sequence shown here is derived from an EMBL/GenBank/DDBJ whole genome shotgun (WGS) entry which is preliminary data.</text>
</comment>
<evidence type="ECO:0000313" key="1">
    <source>
        <dbReference type="EMBL" id="KAH7922265.1"/>
    </source>
</evidence>
<protein>
    <submittedName>
        <fullName evidence="1">Uncharacterized protein</fullName>
    </submittedName>
</protein>
<keyword evidence="2" id="KW-1185">Reference proteome</keyword>
<dbReference type="Proteomes" id="UP000790709">
    <property type="component" value="Unassembled WGS sequence"/>
</dbReference>
<reference evidence="1" key="1">
    <citation type="journal article" date="2021" name="New Phytol.">
        <title>Evolutionary innovations through gain and loss of genes in the ectomycorrhizal Boletales.</title>
        <authorList>
            <person name="Wu G."/>
            <person name="Miyauchi S."/>
            <person name="Morin E."/>
            <person name="Kuo A."/>
            <person name="Drula E."/>
            <person name="Varga T."/>
            <person name="Kohler A."/>
            <person name="Feng B."/>
            <person name="Cao Y."/>
            <person name="Lipzen A."/>
            <person name="Daum C."/>
            <person name="Hundley H."/>
            <person name="Pangilinan J."/>
            <person name="Johnson J."/>
            <person name="Barry K."/>
            <person name="LaButti K."/>
            <person name="Ng V."/>
            <person name="Ahrendt S."/>
            <person name="Min B."/>
            <person name="Choi I.G."/>
            <person name="Park H."/>
            <person name="Plett J.M."/>
            <person name="Magnuson J."/>
            <person name="Spatafora J.W."/>
            <person name="Nagy L.G."/>
            <person name="Henrissat B."/>
            <person name="Grigoriev I.V."/>
            <person name="Yang Z.L."/>
            <person name="Xu J."/>
            <person name="Martin F.M."/>
        </authorList>
    </citation>
    <scope>NUCLEOTIDE SEQUENCE</scope>
    <source>
        <strain evidence="1">KUC20120723A-06</strain>
    </source>
</reference>
<dbReference type="EMBL" id="MU266491">
    <property type="protein sequence ID" value="KAH7922265.1"/>
    <property type="molecule type" value="Genomic_DNA"/>
</dbReference>
<accession>A0ACB8BAD2</accession>
<organism evidence="1 2">
    <name type="scientific">Leucogyrophana mollusca</name>
    <dbReference type="NCBI Taxonomy" id="85980"/>
    <lineage>
        <taxon>Eukaryota</taxon>
        <taxon>Fungi</taxon>
        <taxon>Dikarya</taxon>
        <taxon>Basidiomycota</taxon>
        <taxon>Agaricomycotina</taxon>
        <taxon>Agaricomycetes</taxon>
        <taxon>Agaricomycetidae</taxon>
        <taxon>Boletales</taxon>
        <taxon>Boletales incertae sedis</taxon>
        <taxon>Leucogyrophana</taxon>
    </lineage>
</organism>
<proteinExistence type="predicted"/>
<sequence length="409" mass="45575">MSFQMRNESESFSQSAVSFRPSSHLATPFNEKLRSRGSDNEDPSSAVLREACRDQYSKCAEVLQSSFPKSPGYNLNSILPQRNGFVHTVLEAYNRHRALIIRPDDVWLAILVQFSFFVNGNAELLRKNFVAHEGKKELEVRAFGTRYSVDFGKMSRQMTLKLHENVVDQSLCDWVLPTFSTTTITDTTVYAMVMMATLKEYFSYKFSLCCGIPSVTLDGEKADWEAILTRLEKLKEYGSEAVAWHRLLRPLISRFVEAFDNPDGPENVDFWGRVAHYKSAGSGPTWLSGWITAFCAFDTKGQWQGPPINESVPGLVSSATDQEADNPFAPPRFTILDGVPYPVIETADIPGGYAAVDVKLDDNGEIFDTVLVAGSVGTLICSSGKTSVSPTGIRDTVKPLPGWWMFIKK</sequence>
<name>A0ACB8BAD2_9AGAM</name>
<evidence type="ECO:0000313" key="2">
    <source>
        <dbReference type="Proteomes" id="UP000790709"/>
    </source>
</evidence>
<gene>
    <name evidence="1" type="ORF">BV22DRAFT_1037655</name>
</gene>